<accession>X0B6M7</accession>
<evidence type="ECO:0000313" key="3">
    <source>
        <dbReference type="EMBL" id="EXK77421.1"/>
    </source>
</evidence>
<proteinExistence type="predicted"/>
<sequence length="453" mass="52151">MFQVMDFLPPLDPPCPGGQRNNHVISFRHPAYPRTERELLRFNALDGLDKDGFDFDLALISCGIVTGNTWKAGWLATSDDLEQFVRVERPDDNILRSQTYYYFVGDHEPTYKYPIVPSFHHWQFPHGELPDLWADIDILPDAESQTTRRDEAVLSRDATCRITACKGAREVAHLVPAGELYWFGQNQMRQYCLDQLSSMSINDTRNILLLRRDMHFLFDNHRFVLAAKRDRSNKAHLVLHVLSHERADELVPLYHNRLTQTLRGISTEFLFARLAFTLFNSIHFPPFDGMARLAVLLYDPESGRIRDDNLFQQQIRGKMKLFDTYSRSQSRSASPKKRSRDESAHEEVSAWNLDHDSENWDDLVYSDSPPRGRRRKRSWDAQAQESPPELAASSTSPRRTSASPRSIQLPESACQGEPYLAGSQGSQEINAKGFDEERPAKRGRTEIEWQVNS</sequence>
<name>X0B6M7_FUSOX</name>
<dbReference type="OrthoDB" id="2142759at2759"/>
<dbReference type="Proteomes" id="UP000030663">
    <property type="component" value="Unassembled WGS sequence"/>
</dbReference>
<dbReference type="HOGENOM" id="CLU_030288_4_1_1"/>
<dbReference type="EMBL" id="KI979389">
    <property type="protein sequence ID" value="EXK77421.1"/>
    <property type="molecule type" value="Genomic_DNA"/>
</dbReference>
<evidence type="ECO:0000259" key="2">
    <source>
        <dbReference type="Pfam" id="PF13391"/>
    </source>
</evidence>
<protein>
    <recommendedName>
        <fullName evidence="2">HNH nuclease domain-containing protein</fullName>
    </recommendedName>
</protein>
<evidence type="ECO:0000313" key="4">
    <source>
        <dbReference type="Proteomes" id="UP000030663"/>
    </source>
</evidence>
<organism evidence="3 4">
    <name type="scientific">Fusarium oxysporum f. sp. raphani 54005</name>
    <dbReference type="NCBI Taxonomy" id="1089458"/>
    <lineage>
        <taxon>Eukaryota</taxon>
        <taxon>Fungi</taxon>
        <taxon>Dikarya</taxon>
        <taxon>Ascomycota</taxon>
        <taxon>Pezizomycotina</taxon>
        <taxon>Sordariomycetes</taxon>
        <taxon>Hypocreomycetidae</taxon>
        <taxon>Hypocreales</taxon>
        <taxon>Nectriaceae</taxon>
        <taxon>Fusarium</taxon>
        <taxon>Fusarium oxysporum species complex</taxon>
    </lineage>
</organism>
<dbReference type="InterPro" id="IPR003615">
    <property type="entry name" value="HNH_nuc"/>
</dbReference>
<reference evidence="3 4" key="1">
    <citation type="submission" date="2011-11" db="EMBL/GenBank/DDBJ databases">
        <title>The Genome Sequence of Fusarium oxysporum PHW815.</title>
        <authorList>
            <consortium name="The Broad Institute Genome Sequencing Platform"/>
            <person name="Ma L.-J."/>
            <person name="Gale L.R."/>
            <person name="Schwartz D.C."/>
            <person name="Zhou S."/>
            <person name="Corby-Kistler H."/>
            <person name="Young S.K."/>
            <person name="Zeng Q."/>
            <person name="Gargeya S."/>
            <person name="Fitzgerald M."/>
            <person name="Haas B."/>
            <person name="Abouelleil A."/>
            <person name="Alvarado L."/>
            <person name="Arachchi H.M."/>
            <person name="Berlin A."/>
            <person name="Brown A."/>
            <person name="Chapman S.B."/>
            <person name="Chen Z."/>
            <person name="Dunbar C."/>
            <person name="Freedman E."/>
            <person name="Gearin G."/>
            <person name="Goldberg J."/>
            <person name="Griggs A."/>
            <person name="Gujja S."/>
            <person name="Heiman D."/>
            <person name="Howarth C."/>
            <person name="Larson L."/>
            <person name="Lui A."/>
            <person name="MacDonald P.J.P."/>
            <person name="Montmayeur A."/>
            <person name="Murphy C."/>
            <person name="Neiman D."/>
            <person name="Pearson M."/>
            <person name="Priest M."/>
            <person name="Roberts A."/>
            <person name="Saif S."/>
            <person name="Shea T."/>
            <person name="Shenoy N."/>
            <person name="Sisk P."/>
            <person name="Stolte C."/>
            <person name="Sykes S."/>
            <person name="Wortman J."/>
            <person name="Nusbaum C."/>
            <person name="Birren B."/>
        </authorList>
    </citation>
    <scope>NUCLEOTIDE SEQUENCE [LARGE SCALE GENOMIC DNA]</scope>
    <source>
        <strain evidence="3 4">54005</strain>
    </source>
</reference>
<feature type="domain" description="HNH nuclease" evidence="2">
    <location>
        <begin position="160"/>
        <end position="225"/>
    </location>
</feature>
<evidence type="ECO:0000256" key="1">
    <source>
        <dbReference type="SAM" id="MobiDB-lite"/>
    </source>
</evidence>
<dbReference type="Pfam" id="PF13391">
    <property type="entry name" value="HNH_2"/>
    <property type="match status" value="1"/>
</dbReference>
<feature type="compositionally biased region" description="Basic and acidic residues" evidence="1">
    <location>
        <begin position="433"/>
        <end position="447"/>
    </location>
</feature>
<feature type="compositionally biased region" description="Basic and acidic residues" evidence="1">
    <location>
        <begin position="339"/>
        <end position="350"/>
    </location>
</feature>
<gene>
    <name evidence="3" type="ORF">FOQG_17872</name>
</gene>
<feature type="region of interest" description="Disordered" evidence="1">
    <location>
        <begin position="362"/>
        <end position="453"/>
    </location>
</feature>
<feature type="region of interest" description="Disordered" evidence="1">
    <location>
        <begin position="322"/>
        <end position="350"/>
    </location>
</feature>
<feature type="compositionally biased region" description="Low complexity" evidence="1">
    <location>
        <begin position="391"/>
        <end position="406"/>
    </location>
</feature>
<keyword evidence="4" id="KW-1185">Reference proteome</keyword>
<dbReference type="AlphaFoldDB" id="X0B6M7"/>